<dbReference type="InterPro" id="IPR034768">
    <property type="entry name" value="4FE4S_WBL"/>
</dbReference>
<evidence type="ECO:0000313" key="2">
    <source>
        <dbReference type="EMBL" id="EWT06325.1"/>
    </source>
</evidence>
<dbReference type="Proteomes" id="UP000019494">
    <property type="component" value="Unassembled WGS sequence"/>
</dbReference>
<dbReference type="PROSITE" id="PS51674">
    <property type="entry name" value="4FE4S_WBL"/>
    <property type="match status" value="1"/>
</dbReference>
<dbReference type="EMBL" id="AWQS01000054">
    <property type="protein sequence ID" value="EWT06325.1"/>
    <property type="molecule type" value="Genomic_DNA"/>
</dbReference>
<dbReference type="AlphaFoldDB" id="W9GJP4"/>
<protein>
    <submittedName>
        <fullName evidence="2">Transcriptional regulator</fullName>
    </submittedName>
</protein>
<organism evidence="2 3">
    <name type="scientific">Intrasporangium chromatireducens Q5-1</name>
    <dbReference type="NCBI Taxonomy" id="584657"/>
    <lineage>
        <taxon>Bacteria</taxon>
        <taxon>Bacillati</taxon>
        <taxon>Actinomycetota</taxon>
        <taxon>Actinomycetes</taxon>
        <taxon>Micrococcales</taxon>
        <taxon>Intrasporangiaceae</taxon>
        <taxon>Intrasporangium</taxon>
    </lineage>
</organism>
<evidence type="ECO:0000313" key="3">
    <source>
        <dbReference type="Proteomes" id="UP000019494"/>
    </source>
</evidence>
<feature type="domain" description="4Fe-4S Wbl-type" evidence="1">
    <location>
        <begin position="22"/>
        <end position="72"/>
    </location>
</feature>
<evidence type="ECO:0000259" key="1">
    <source>
        <dbReference type="PROSITE" id="PS51674"/>
    </source>
</evidence>
<sequence length="72" mass="8016">MTARDEFNADLLALLDEGRSVPCAGRDEWTSDEPDERAHAAEECVSCPLLEVCADLATEERHKWGVWGGLDR</sequence>
<keyword evidence="3" id="KW-1185">Reference proteome</keyword>
<dbReference type="RefSeq" id="WP_051518374.1">
    <property type="nucleotide sequence ID" value="NZ_AWQS01000054.1"/>
</dbReference>
<reference evidence="3" key="1">
    <citation type="submission" date="2013-08" db="EMBL/GenBank/DDBJ databases">
        <title>Intrasporangium oryzae NRRL B-24470.</title>
        <authorList>
            <person name="Liu H."/>
            <person name="Wang G."/>
        </authorList>
    </citation>
    <scope>NUCLEOTIDE SEQUENCE [LARGE SCALE GENOMIC DNA]</scope>
    <source>
        <strain evidence="3">Q5-1</strain>
    </source>
</reference>
<feature type="non-terminal residue" evidence="2">
    <location>
        <position position="72"/>
    </location>
</feature>
<comment type="caution">
    <text evidence="2">The sequence shown here is derived from an EMBL/GenBank/DDBJ whole genome shotgun (WGS) entry which is preliminary data.</text>
</comment>
<name>W9GJP4_9MICO</name>
<gene>
    <name evidence="2" type="ORF">N864_22635</name>
</gene>
<dbReference type="OrthoDB" id="4869073at2"/>
<accession>W9GJP4</accession>
<proteinExistence type="predicted"/>
<dbReference type="Pfam" id="PF02467">
    <property type="entry name" value="Whib"/>
    <property type="match status" value="1"/>
</dbReference>